<reference evidence="1" key="1">
    <citation type="journal article" date="2021" name="Proc. Natl. Acad. Sci. U.S.A.">
        <title>A Catalog of Tens of Thousands of Viruses from Human Metagenomes Reveals Hidden Associations with Chronic Diseases.</title>
        <authorList>
            <person name="Tisza M.J."/>
            <person name="Buck C.B."/>
        </authorList>
    </citation>
    <scope>NUCLEOTIDE SEQUENCE</scope>
    <source>
        <strain evidence="1">CtUWs1</strain>
    </source>
</reference>
<proteinExistence type="predicted"/>
<protein>
    <submittedName>
        <fullName evidence="1">Uncharacterized protein</fullName>
    </submittedName>
</protein>
<accession>A0A8S5QV49</accession>
<evidence type="ECO:0000313" key="1">
    <source>
        <dbReference type="EMBL" id="DAE22524.1"/>
    </source>
</evidence>
<name>A0A8S5QV49_9CAUD</name>
<sequence>MWVTLLKGAQIGLHGLSRAGACARARRGGGGAFRDGRFARGGGVVERMFDDVGHAN</sequence>
<dbReference type="EMBL" id="BK015734">
    <property type="protein sequence ID" value="DAE22524.1"/>
    <property type="molecule type" value="Genomic_DNA"/>
</dbReference>
<organism evidence="1">
    <name type="scientific">Siphoviridae sp. ctUWs1</name>
    <dbReference type="NCBI Taxonomy" id="2826352"/>
    <lineage>
        <taxon>Viruses</taxon>
        <taxon>Duplodnaviria</taxon>
        <taxon>Heunggongvirae</taxon>
        <taxon>Uroviricota</taxon>
        <taxon>Caudoviricetes</taxon>
    </lineage>
</organism>